<feature type="compositionally biased region" description="Basic and acidic residues" evidence="6">
    <location>
        <begin position="231"/>
        <end position="243"/>
    </location>
</feature>
<keyword evidence="10" id="KW-1185">Reference proteome</keyword>
<keyword evidence="1 7" id="KW-0732">Signal</keyword>
<evidence type="ECO:0000256" key="7">
    <source>
        <dbReference type="SAM" id="SignalP"/>
    </source>
</evidence>
<protein>
    <recommendedName>
        <fullName evidence="8">Phytocyanin domain-containing protein</fullName>
    </recommendedName>
</protein>
<dbReference type="PANTHER" id="PTHR33021">
    <property type="entry name" value="BLUE COPPER PROTEIN"/>
    <property type="match status" value="1"/>
</dbReference>
<dbReference type="AlphaFoldDB" id="A0AAP0CCG5"/>
<keyword evidence="3" id="KW-0325">Glycoprotein</keyword>
<dbReference type="FunFam" id="2.60.40.420:FF:000018">
    <property type="entry name" value="Lamin-like protein"/>
    <property type="match status" value="1"/>
</dbReference>
<evidence type="ECO:0000256" key="4">
    <source>
        <dbReference type="ARBA" id="ARBA00035011"/>
    </source>
</evidence>
<evidence type="ECO:0000256" key="2">
    <source>
        <dbReference type="ARBA" id="ARBA00023157"/>
    </source>
</evidence>
<dbReference type="PANTHER" id="PTHR33021:SF231">
    <property type="entry name" value="EARLY NODULIN-LIKE PROTEIN 17"/>
    <property type="match status" value="1"/>
</dbReference>
<organism evidence="9 10">
    <name type="scientific">Deinandra increscens subsp. villosa</name>
    <dbReference type="NCBI Taxonomy" id="3103831"/>
    <lineage>
        <taxon>Eukaryota</taxon>
        <taxon>Viridiplantae</taxon>
        <taxon>Streptophyta</taxon>
        <taxon>Embryophyta</taxon>
        <taxon>Tracheophyta</taxon>
        <taxon>Spermatophyta</taxon>
        <taxon>Magnoliopsida</taxon>
        <taxon>eudicotyledons</taxon>
        <taxon>Gunneridae</taxon>
        <taxon>Pentapetalae</taxon>
        <taxon>asterids</taxon>
        <taxon>campanulids</taxon>
        <taxon>Asterales</taxon>
        <taxon>Asteraceae</taxon>
        <taxon>Asteroideae</taxon>
        <taxon>Heliantheae alliance</taxon>
        <taxon>Madieae</taxon>
        <taxon>Madiinae</taxon>
        <taxon>Deinandra</taxon>
    </lineage>
</organism>
<dbReference type="EMBL" id="JBCNJP010000025">
    <property type="protein sequence ID" value="KAK9054026.1"/>
    <property type="molecule type" value="Genomic_DNA"/>
</dbReference>
<keyword evidence="2" id="KW-1015">Disulfide bond</keyword>
<dbReference type="InterPro" id="IPR003245">
    <property type="entry name" value="Phytocyanin_dom"/>
</dbReference>
<evidence type="ECO:0000256" key="3">
    <source>
        <dbReference type="ARBA" id="ARBA00023180"/>
    </source>
</evidence>
<dbReference type="Proteomes" id="UP001408789">
    <property type="component" value="Unassembled WGS sequence"/>
</dbReference>
<comment type="similarity">
    <text evidence="4">Belongs to the early nodulin-like (ENODL) family.</text>
</comment>
<evidence type="ECO:0000313" key="10">
    <source>
        <dbReference type="Proteomes" id="UP001408789"/>
    </source>
</evidence>
<gene>
    <name evidence="9" type="ORF">SSX86_025102</name>
</gene>
<dbReference type="GO" id="GO:0005886">
    <property type="term" value="C:plasma membrane"/>
    <property type="evidence" value="ECO:0007669"/>
    <property type="project" value="TreeGrafter"/>
</dbReference>
<dbReference type="InterPro" id="IPR039391">
    <property type="entry name" value="Phytocyanin-like"/>
</dbReference>
<evidence type="ECO:0000256" key="1">
    <source>
        <dbReference type="ARBA" id="ARBA00022729"/>
    </source>
</evidence>
<feature type="compositionally biased region" description="Acidic residues" evidence="6">
    <location>
        <begin position="221"/>
        <end position="230"/>
    </location>
</feature>
<feature type="compositionally biased region" description="Basic and acidic residues" evidence="6">
    <location>
        <begin position="398"/>
        <end position="409"/>
    </location>
</feature>
<feature type="chain" id="PRO_5042999779" description="Phytocyanin domain-containing protein" evidence="7">
    <location>
        <begin position="28"/>
        <end position="462"/>
    </location>
</feature>
<feature type="signal peptide" evidence="7">
    <location>
        <begin position="1"/>
        <end position="27"/>
    </location>
</feature>
<accession>A0AAP0CCG5</accession>
<dbReference type="Gene3D" id="2.60.40.420">
    <property type="entry name" value="Cupredoxins - blue copper proteins"/>
    <property type="match status" value="1"/>
</dbReference>
<dbReference type="PROSITE" id="PS51485">
    <property type="entry name" value="PHYTOCYANIN"/>
    <property type="match status" value="1"/>
</dbReference>
<name>A0AAP0CCG5_9ASTR</name>
<dbReference type="SUPFAM" id="SSF49503">
    <property type="entry name" value="Cupredoxins"/>
    <property type="match status" value="1"/>
</dbReference>
<evidence type="ECO:0000259" key="8">
    <source>
        <dbReference type="PROSITE" id="PS51485"/>
    </source>
</evidence>
<feature type="domain" description="Phytocyanin" evidence="8">
    <location>
        <begin position="28"/>
        <end position="128"/>
    </location>
</feature>
<dbReference type="Pfam" id="PF02298">
    <property type="entry name" value="Cu_bind_like"/>
    <property type="match status" value="1"/>
</dbReference>
<feature type="compositionally biased region" description="Basic and acidic residues" evidence="6">
    <location>
        <begin position="287"/>
        <end position="299"/>
    </location>
</feature>
<feature type="region of interest" description="Disordered" evidence="6">
    <location>
        <begin position="214"/>
        <end position="323"/>
    </location>
</feature>
<evidence type="ECO:0000256" key="6">
    <source>
        <dbReference type="SAM" id="MobiDB-lite"/>
    </source>
</evidence>
<comment type="function">
    <text evidence="5">May act as a carbohydrate transporter.</text>
</comment>
<sequence>MGRSKFATAVALAFCATLLVMLPEVSAKRYIVGGNMGWTSNYNYTLWAGNQTFYLGDWLFFVYDRNQNDILEVNKTNYETCNAEHPVHNYTTGVGRDVVELNVTHDRYFISSKGSCYGGMKLHVHLTPIPPPPRAAPAKSYSSTISVLRTQLVIPAVFTIAAIWDSLLLHEDMSDTLLIKIWHRGKFIRKLKWEYIGGGTIADVDENDIQGKTTETNLPEVDVDEAELASDDCKSDRSEKDEQICSESDTDDEEFRELRSNITKKGIETNRPSSSLPSVVVCSSGGEDERRNSGNGKEDDSSDDSWGVHGQSEMHGIGEETNVGVVDSEVAEDDYVLHGEEKLQGEISRDCVGPILDKDCRFKPLPLGPKSYFGPHNIQNGSDMCGPRLKSKIVKKRENSRGEVHDGFRRPRPSSELSTQEKADLALADEVIETLKLAACVGVDCEGRVDDVRNVVVGEYEL</sequence>
<proteinExistence type="inferred from homology"/>
<evidence type="ECO:0000256" key="5">
    <source>
        <dbReference type="ARBA" id="ARBA00037626"/>
    </source>
</evidence>
<evidence type="ECO:0000313" key="9">
    <source>
        <dbReference type="EMBL" id="KAK9054026.1"/>
    </source>
</evidence>
<reference evidence="9 10" key="1">
    <citation type="submission" date="2024-04" db="EMBL/GenBank/DDBJ databases">
        <title>The reference genome of an endangered Asteraceae, Deinandra increscens subsp. villosa, native to the Central Coast of California.</title>
        <authorList>
            <person name="Guilliams M."/>
            <person name="Hasenstab-Lehman K."/>
            <person name="Meyer R."/>
            <person name="Mcevoy S."/>
        </authorList>
    </citation>
    <scope>NUCLEOTIDE SEQUENCE [LARGE SCALE GENOMIC DNA]</scope>
    <source>
        <tissue evidence="9">Leaf</tissue>
    </source>
</reference>
<dbReference type="InterPro" id="IPR008972">
    <property type="entry name" value="Cupredoxin"/>
</dbReference>
<feature type="region of interest" description="Disordered" evidence="6">
    <location>
        <begin position="398"/>
        <end position="421"/>
    </location>
</feature>
<feature type="compositionally biased region" description="Low complexity" evidence="6">
    <location>
        <begin position="272"/>
        <end position="284"/>
    </location>
</feature>
<comment type="caution">
    <text evidence="9">The sequence shown here is derived from an EMBL/GenBank/DDBJ whole genome shotgun (WGS) entry which is preliminary data.</text>
</comment>
<dbReference type="GO" id="GO:0009055">
    <property type="term" value="F:electron transfer activity"/>
    <property type="evidence" value="ECO:0007669"/>
    <property type="project" value="InterPro"/>
</dbReference>